<gene>
    <name evidence="1" type="ORF">SAMN05421630_109238</name>
</gene>
<dbReference type="EMBL" id="FMZE01000009">
    <property type="protein sequence ID" value="SDD52659.1"/>
    <property type="molecule type" value="Genomic_DNA"/>
</dbReference>
<dbReference type="OrthoDB" id="4308422at2"/>
<dbReference type="KEGG" id="pmad:BAY61_19060"/>
<dbReference type="STRING" id="530584.SAMN05421630_109238"/>
<dbReference type="Gene3D" id="3.40.50.1820">
    <property type="entry name" value="alpha/beta hydrolase"/>
    <property type="match status" value="1"/>
</dbReference>
<protein>
    <submittedName>
        <fullName evidence="1">Para-nitrobenzyl esterase</fullName>
    </submittedName>
</protein>
<accession>A0A222VS67</accession>
<dbReference type="SUPFAM" id="SSF53474">
    <property type="entry name" value="alpha/beta-Hydrolases"/>
    <property type="match status" value="1"/>
</dbReference>
<proteinExistence type="predicted"/>
<sequence>MTQHVTVSLSGGKVRGVRHDEHLSFMAIPYAAPPSGDRRWRAPVTVEPWEGVRDATEPGRPAPQLARSFADVTSLDEDCLTVDVTVPAAERTENTPRPVVVWLHGGGGTNGSPSECDPHRLAITGDVIVVAPRFRLGVFGCFGYPGLPGSGTFGLQDQQAALRWVRDEIARFGGDPGNVTLMGESYGAQTVAAHLCAPASKDLFHRAIVQSAFALLGPTPANTLIPGVPALPPRWTPVAELERFGAEAAVANGWVSSSADPMSAMAALRKVPSEELLAGSGDFIRPAFGDGGVLPRDPAAVMREGNFHRVPVLLGTTRDEARFFVGLFADLAGNPVTAERYPRLLAEAFGEHADEVAARYPLTDYPSPSLAMAQVSTDRAWARPAWELALALAAHTRTWFYEFADTGAPALLPLPGFPSGAQHGSELGYQFDLAGGGPALSAEQRELGEAMNRYWAAFAANGDPATPGLPVWPESGTGHVQSLAPRAIGGTDYVARHQLGFWEHLP</sequence>
<organism evidence="1 2">
    <name type="scientific">Prauserella marina</name>
    <dbReference type="NCBI Taxonomy" id="530584"/>
    <lineage>
        <taxon>Bacteria</taxon>
        <taxon>Bacillati</taxon>
        <taxon>Actinomycetota</taxon>
        <taxon>Actinomycetes</taxon>
        <taxon>Pseudonocardiales</taxon>
        <taxon>Pseudonocardiaceae</taxon>
        <taxon>Prauserella</taxon>
    </lineage>
</organism>
<dbReference type="Proteomes" id="UP000199494">
    <property type="component" value="Unassembled WGS sequence"/>
</dbReference>
<dbReference type="Pfam" id="PF00135">
    <property type="entry name" value="COesterase"/>
    <property type="match status" value="1"/>
</dbReference>
<reference evidence="1 2" key="1">
    <citation type="submission" date="2016-10" db="EMBL/GenBank/DDBJ databases">
        <authorList>
            <person name="de Groot N.N."/>
        </authorList>
    </citation>
    <scope>NUCLEOTIDE SEQUENCE [LARGE SCALE GENOMIC DNA]</scope>
    <source>
        <strain evidence="1 2">CGMCC 4.5506</strain>
    </source>
</reference>
<name>A0A222VS67_9PSEU</name>
<keyword evidence="2" id="KW-1185">Reference proteome</keyword>
<evidence type="ECO:0000313" key="2">
    <source>
        <dbReference type="Proteomes" id="UP000199494"/>
    </source>
</evidence>
<dbReference type="AlphaFoldDB" id="A0A222VS67"/>
<dbReference type="InterPro" id="IPR029058">
    <property type="entry name" value="AB_hydrolase_fold"/>
</dbReference>
<evidence type="ECO:0000313" key="1">
    <source>
        <dbReference type="EMBL" id="SDD52659.1"/>
    </source>
</evidence>
<dbReference type="PANTHER" id="PTHR11559">
    <property type="entry name" value="CARBOXYLESTERASE"/>
    <property type="match status" value="1"/>
</dbReference>
<dbReference type="InterPro" id="IPR050309">
    <property type="entry name" value="Type-B_Carboxylest/Lipase"/>
</dbReference>
<dbReference type="InterPro" id="IPR002018">
    <property type="entry name" value="CarbesteraseB"/>
</dbReference>
<dbReference type="RefSeq" id="WP_091808338.1">
    <property type="nucleotide sequence ID" value="NZ_CP016353.1"/>
</dbReference>